<keyword evidence="1" id="KW-0732">Signal</keyword>
<protein>
    <submittedName>
        <fullName evidence="2">Putative secreted protein</fullName>
    </submittedName>
</protein>
<proteinExistence type="predicted"/>
<sequence length="69" mass="7379">MDAHFLLLLLAHGAGSGTGRRILGLPKLHQAGRCGALGGEGFGADTVRCNSRSYRYTGRYSEALPMLRC</sequence>
<accession>A0A2M4DNA6</accession>
<dbReference type="AlphaFoldDB" id="A0A2M4DNA6"/>
<reference evidence="2" key="1">
    <citation type="submission" date="2018-01" db="EMBL/GenBank/DDBJ databases">
        <title>An insight into the sialome of Amazonian anophelines.</title>
        <authorList>
            <person name="Ribeiro J.M."/>
            <person name="Scarpassa V."/>
            <person name="Calvo E."/>
        </authorList>
    </citation>
    <scope>NUCLEOTIDE SEQUENCE</scope>
</reference>
<evidence type="ECO:0000256" key="1">
    <source>
        <dbReference type="SAM" id="SignalP"/>
    </source>
</evidence>
<feature type="signal peptide" evidence="1">
    <location>
        <begin position="1"/>
        <end position="19"/>
    </location>
</feature>
<organism evidence="2">
    <name type="scientific">Anopheles darlingi</name>
    <name type="common">Mosquito</name>
    <dbReference type="NCBI Taxonomy" id="43151"/>
    <lineage>
        <taxon>Eukaryota</taxon>
        <taxon>Metazoa</taxon>
        <taxon>Ecdysozoa</taxon>
        <taxon>Arthropoda</taxon>
        <taxon>Hexapoda</taxon>
        <taxon>Insecta</taxon>
        <taxon>Pterygota</taxon>
        <taxon>Neoptera</taxon>
        <taxon>Endopterygota</taxon>
        <taxon>Diptera</taxon>
        <taxon>Nematocera</taxon>
        <taxon>Culicoidea</taxon>
        <taxon>Culicidae</taxon>
        <taxon>Anophelinae</taxon>
        <taxon>Anopheles</taxon>
    </lineage>
</organism>
<dbReference type="EMBL" id="GGFL01014872">
    <property type="protein sequence ID" value="MBW79050.1"/>
    <property type="molecule type" value="Transcribed_RNA"/>
</dbReference>
<evidence type="ECO:0000313" key="2">
    <source>
        <dbReference type="EMBL" id="MBW79050.1"/>
    </source>
</evidence>
<name>A0A2M4DNA6_ANODA</name>
<feature type="chain" id="PRO_5014759944" evidence="1">
    <location>
        <begin position="20"/>
        <end position="69"/>
    </location>
</feature>